<protein>
    <submittedName>
        <fullName evidence="2">MaoC domain protein dehydratase</fullName>
    </submittedName>
</protein>
<sequence length="173" mass="19351">MAGLCYEDLTPGLIIEHPIRRTVTEMDNTLFSALTYNCAPLHIDAEYSKNSIFGQRLVNSMFLLALVNGVIVIDTTIGTTLGNLGFDEIKFPNPVFHGDTIHVVTEVLERRESKKRPDSGIVWWRHTGYNQRDEVVCECKRAGLMLKRADYEALQAKIKSEAAAKKAAAQQQA</sequence>
<dbReference type="InterPro" id="IPR029069">
    <property type="entry name" value="HotDog_dom_sf"/>
</dbReference>
<dbReference type="SUPFAM" id="SSF54637">
    <property type="entry name" value="Thioesterase/thiol ester dehydrase-isomerase"/>
    <property type="match status" value="1"/>
</dbReference>
<dbReference type="Proteomes" id="UP000003856">
    <property type="component" value="Unassembled WGS sequence"/>
</dbReference>
<name>C5T153_ACIDE</name>
<keyword evidence="3" id="KW-1185">Reference proteome</keyword>
<evidence type="ECO:0000259" key="1">
    <source>
        <dbReference type="Pfam" id="PF01575"/>
    </source>
</evidence>
<dbReference type="CDD" id="cd03451">
    <property type="entry name" value="FkbR2"/>
    <property type="match status" value="1"/>
</dbReference>
<dbReference type="AlphaFoldDB" id="C5T153"/>
<accession>C5T153</accession>
<comment type="caution">
    <text evidence="2">The sequence shown here is derived from an EMBL/GenBank/DDBJ whole genome shotgun (WGS) entry which is preliminary data.</text>
</comment>
<dbReference type="PANTHER" id="PTHR43664:SF1">
    <property type="entry name" value="BETA-METHYLMALYL-COA DEHYDRATASE"/>
    <property type="match status" value="1"/>
</dbReference>
<gene>
    <name evidence="2" type="ORF">AcdelDRAFT_0633</name>
</gene>
<reference evidence="2 3" key="1">
    <citation type="submission" date="2009-05" db="EMBL/GenBank/DDBJ databases">
        <title>The draft genome of Acidovorax delafieldii 2AN.</title>
        <authorList>
            <consortium name="US DOE Joint Genome Institute (JGI-PGF)"/>
            <person name="Lucas S."/>
            <person name="Copeland A."/>
            <person name="Lapidus A."/>
            <person name="Glavina del Rio T."/>
            <person name="Tice H."/>
            <person name="Bruce D."/>
            <person name="Goodwin L."/>
            <person name="Pitluck S."/>
            <person name="Larimer F."/>
            <person name="Land M.L."/>
            <person name="Hauser L."/>
            <person name="Shelobolina E.S."/>
            <person name="Picardal F."/>
            <person name="Roden E."/>
            <person name="Emerson D."/>
        </authorList>
    </citation>
    <scope>NUCLEOTIDE SEQUENCE [LARGE SCALE GENOMIC DNA]</scope>
    <source>
        <strain evidence="2 3">2AN</strain>
    </source>
</reference>
<dbReference type="EMBL" id="ACQT01000009">
    <property type="protein sequence ID" value="EER61797.1"/>
    <property type="molecule type" value="Genomic_DNA"/>
</dbReference>
<feature type="domain" description="MaoC-like" evidence="1">
    <location>
        <begin position="16"/>
        <end position="116"/>
    </location>
</feature>
<dbReference type="PANTHER" id="PTHR43664">
    <property type="entry name" value="MONOAMINE OXIDASE-RELATED"/>
    <property type="match status" value="1"/>
</dbReference>
<proteinExistence type="predicted"/>
<dbReference type="OrthoDB" id="6703795at2"/>
<organism evidence="2 3">
    <name type="scientific">Acidovorax delafieldii 2AN</name>
    <dbReference type="NCBI Taxonomy" id="573060"/>
    <lineage>
        <taxon>Bacteria</taxon>
        <taxon>Pseudomonadati</taxon>
        <taxon>Pseudomonadota</taxon>
        <taxon>Betaproteobacteria</taxon>
        <taxon>Burkholderiales</taxon>
        <taxon>Comamonadaceae</taxon>
        <taxon>Acidovorax</taxon>
    </lineage>
</organism>
<dbReference type="InterPro" id="IPR002539">
    <property type="entry name" value="MaoC-like_dom"/>
</dbReference>
<evidence type="ECO:0000313" key="3">
    <source>
        <dbReference type="Proteomes" id="UP000003856"/>
    </source>
</evidence>
<dbReference type="Pfam" id="PF01575">
    <property type="entry name" value="MaoC_dehydratas"/>
    <property type="match status" value="1"/>
</dbReference>
<dbReference type="Gene3D" id="3.10.129.10">
    <property type="entry name" value="Hotdog Thioesterase"/>
    <property type="match status" value="1"/>
</dbReference>
<dbReference type="InterPro" id="IPR052342">
    <property type="entry name" value="MCH/BMMD"/>
</dbReference>
<dbReference type="PATRIC" id="fig|573060.9.peg.4574"/>
<evidence type="ECO:0000313" key="2">
    <source>
        <dbReference type="EMBL" id="EER61797.1"/>
    </source>
</evidence>